<dbReference type="Gene3D" id="3.40.30.10">
    <property type="entry name" value="Glutaredoxin"/>
    <property type="match status" value="1"/>
</dbReference>
<dbReference type="SUPFAM" id="SSF48452">
    <property type="entry name" value="TPR-like"/>
    <property type="match status" value="1"/>
</dbReference>
<dbReference type="EMBL" id="JACQXR010000098">
    <property type="protein sequence ID" value="MBI4727042.1"/>
    <property type="molecule type" value="Genomic_DNA"/>
</dbReference>
<dbReference type="InterPro" id="IPR050553">
    <property type="entry name" value="Thioredoxin_ResA/DsbE_sf"/>
</dbReference>
<proteinExistence type="predicted"/>
<dbReference type="PROSITE" id="PS51352">
    <property type="entry name" value="THIOREDOXIN_2"/>
    <property type="match status" value="1"/>
</dbReference>
<evidence type="ECO:0000313" key="4">
    <source>
        <dbReference type="EMBL" id="MBI4727042.1"/>
    </source>
</evidence>
<dbReference type="GO" id="GO:0006950">
    <property type="term" value="P:response to stress"/>
    <property type="evidence" value="ECO:0007669"/>
    <property type="project" value="UniProtKB-ARBA"/>
</dbReference>
<dbReference type="InterPro" id="IPR000866">
    <property type="entry name" value="AhpC/TSA"/>
</dbReference>
<keyword evidence="2" id="KW-0472">Membrane</keyword>
<dbReference type="GO" id="GO:0016491">
    <property type="term" value="F:oxidoreductase activity"/>
    <property type="evidence" value="ECO:0007669"/>
    <property type="project" value="InterPro"/>
</dbReference>
<dbReference type="Proteomes" id="UP000736328">
    <property type="component" value="Unassembled WGS sequence"/>
</dbReference>
<keyword evidence="1" id="KW-0802">TPR repeat</keyword>
<gene>
    <name evidence="4" type="ORF">HY768_07445</name>
</gene>
<evidence type="ECO:0000259" key="3">
    <source>
        <dbReference type="PROSITE" id="PS51352"/>
    </source>
</evidence>
<feature type="transmembrane region" description="Helical" evidence="2">
    <location>
        <begin position="6"/>
        <end position="27"/>
    </location>
</feature>
<dbReference type="InterPro" id="IPR013766">
    <property type="entry name" value="Thioredoxin_domain"/>
</dbReference>
<dbReference type="Gene3D" id="1.25.40.10">
    <property type="entry name" value="Tetratricopeptide repeat domain"/>
    <property type="match status" value="1"/>
</dbReference>
<evidence type="ECO:0000313" key="5">
    <source>
        <dbReference type="Proteomes" id="UP000736328"/>
    </source>
</evidence>
<name>A0A933I9G6_UNCT6</name>
<dbReference type="InterPro" id="IPR036249">
    <property type="entry name" value="Thioredoxin-like_sf"/>
</dbReference>
<reference evidence="4" key="1">
    <citation type="submission" date="2020-07" db="EMBL/GenBank/DDBJ databases">
        <title>Huge and variable diversity of episymbiotic CPR bacteria and DPANN archaea in groundwater ecosystems.</title>
        <authorList>
            <person name="He C.Y."/>
            <person name="Keren R."/>
            <person name="Whittaker M."/>
            <person name="Farag I.F."/>
            <person name="Doudna J."/>
            <person name="Cate J.H.D."/>
            <person name="Banfield J.F."/>
        </authorList>
    </citation>
    <scope>NUCLEOTIDE SEQUENCE</scope>
    <source>
        <strain evidence="4">NC_groundwater_1520_Pr4_B-0.1um_53_5</strain>
    </source>
</reference>
<dbReference type="PANTHER" id="PTHR42852:SF17">
    <property type="entry name" value="THIOREDOXIN-LIKE PROTEIN HI_1115"/>
    <property type="match status" value="1"/>
</dbReference>
<organism evidence="4 5">
    <name type="scientific">candidate division TA06 bacterium</name>
    <dbReference type="NCBI Taxonomy" id="2250710"/>
    <lineage>
        <taxon>Bacteria</taxon>
        <taxon>Bacteria division TA06</taxon>
    </lineage>
</organism>
<comment type="caution">
    <text evidence="4">The sequence shown here is derived from an EMBL/GenBank/DDBJ whole genome shotgun (WGS) entry which is preliminary data.</text>
</comment>
<accession>A0A933I9G6</accession>
<evidence type="ECO:0000256" key="1">
    <source>
        <dbReference type="PROSITE-ProRule" id="PRU00339"/>
    </source>
</evidence>
<dbReference type="CDD" id="cd02966">
    <property type="entry name" value="TlpA_like_family"/>
    <property type="match status" value="1"/>
</dbReference>
<keyword evidence="2" id="KW-1133">Transmembrane helix</keyword>
<dbReference type="GO" id="GO:0016209">
    <property type="term" value="F:antioxidant activity"/>
    <property type="evidence" value="ECO:0007669"/>
    <property type="project" value="InterPro"/>
</dbReference>
<dbReference type="AlphaFoldDB" id="A0A933I9G6"/>
<feature type="domain" description="Thioredoxin" evidence="3">
    <location>
        <begin position="272"/>
        <end position="416"/>
    </location>
</feature>
<dbReference type="Pfam" id="PF00578">
    <property type="entry name" value="AhpC-TSA"/>
    <property type="match status" value="1"/>
</dbReference>
<keyword evidence="2" id="KW-0812">Transmembrane</keyword>
<dbReference type="SUPFAM" id="SSF52833">
    <property type="entry name" value="Thioredoxin-like"/>
    <property type="match status" value="1"/>
</dbReference>
<evidence type="ECO:0000256" key="2">
    <source>
        <dbReference type="SAM" id="Phobius"/>
    </source>
</evidence>
<sequence length="417" mass="47459">MKQVPFLLKLLMAVSLVAAIGSSMIWFNRQHKLIKMSEQLEAENDLNKRTDLAQGFLANNSWLDKNVQKGLYVIIAQNYSQLGQVPEMAQAFKAALEIDPRDHNLLNNLAYELAKNKTELDAAAAYSQRSMELAREEFKTAPWDMSKKRWEIAKKQTIGNYLDTYGWIFYQKGEFPKALKQLTEAFNYIPEPTIEHHLSMAYYQTGQLDSALNHLADCLAGQVEEPQKAKTDFETVYLARYKSQRDMEDLLAKARNKKIEQEIKADSASASQIVGRPAPEFSLPGLDGTIHKLSDHRGKVVALDFWATWCQPCKMGLPLVDKAFLSSQGKEVLFFAVNLEGTDKKDMVRSFWDQKGYGFPVLLGGMMGNGIDKIYQVTGIPTTFVIDKNGIIRYRHIGYRQNMDLLLIKEIEELLKQ</sequence>
<protein>
    <submittedName>
        <fullName evidence="4">Redoxin domain-containing protein</fullName>
    </submittedName>
</protein>
<dbReference type="InterPro" id="IPR019734">
    <property type="entry name" value="TPR_rpt"/>
</dbReference>
<dbReference type="PROSITE" id="PS50005">
    <property type="entry name" value="TPR"/>
    <property type="match status" value="1"/>
</dbReference>
<dbReference type="Pfam" id="PF13181">
    <property type="entry name" value="TPR_8"/>
    <property type="match status" value="1"/>
</dbReference>
<dbReference type="InterPro" id="IPR011990">
    <property type="entry name" value="TPR-like_helical_dom_sf"/>
</dbReference>
<feature type="repeat" description="TPR" evidence="1">
    <location>
        <begin position="69"/>
        <end position="102"/>
    </location>
</feature>
<dbReference type="PANTHER" id="PTHR42852">
    <property type="entry name" value="THIOL:DISULFIDE INTERCHANGE PROTEIN DSBE"/>
    <property type="match status" value="1"/>
</dbReference>